<proteinExistence type="predicted"/>
<evidence type="ECO:0000256" key="1">
    <source>
        <dbReference type="SAM" id="MobiDB-lite"/>
    </source>
</evidence>
<organism evidence="2 3">
    <name type="scientific">Ooceraea biroi</name>
    <name type="common">Clonal raider ant</name>
    <name type="synonym">Cerapachys biroi</name>
    <dbReference type="NCBI Taxonomy" id="2015173"/>
    <lineage>
        <taxon>Eukaryota</taxon>
        <taxon>Metazoa</taxon>
        <taxon>Ecdysozoa</taxon>
        <taxon>Arthropoda</taxon>
        <taxon>Hexapoda</taxon>
        <taxon>Insecta</taxon>
        <taxon>Pterygota</taxon>
        <taxon>Neoptera</taxon>
        <taxon>Endopterygota</taxon>
        <taxon>Hymenoptera</taxon>
        <taxon>Apocrita</taxon>
        <taxon>Aculeata</taxon>
        <taxon>Formicoidea</taxon>
        <taxon>Formicidae</taxon>
        <taxon>Dorylinae</taxon>
        <taxon>Ooceraea</taxon>
    </lineage>
</organism>
<dbReference type="EMBL" id="KK107366">
    <property type="protein sequence ID" value="EZA51874.1"/>
    <property type="molecule type" value="Genomic_DNA"/>
</dbReference>
<sequence length="44" mass="4841">MPKRNAMKEKRALRSAALGKASGRPRMACPIPRAVPSERLPSRP</sequence>
<protein>
    <submittedName>
        <fullName evidence="2">Uncharacterized protein</fullName>
    </submittedName>
</protein>
<keyword evidence="3" id="KW-1185">Reference proteome</keyword>
<accession>A0A026WA19</accession>
<feature type="region of interest" description="Disordered" evidence="1">
    <location>
        <begin position="1"/>
        <end position="44"/>
    </location>
</feature>
<reference evidence="2 3" key="1">
    <citation type="journal article" date="2014" name="Curr. Biol.">
        <title>The genome of the clonal raider ant Cerapachys biroi.</title>
        <authorList>
            <person name="Oxley P.R."/>
            <person name="Ji L."/>
            <person name="Fetter-Pruneda I."/>
            <person name="McKenzie S.K."/>
            <person name="Li C."/>
            <person name="Hu H."/>
            <person name="Zhang G."/>
            <person name="Kronauer D.J."/>
        </authorList>
    </citation>
    <scope>NUCLEOTIDE SEQUENCE [LARGE SCALE GENOMIC DNA]</scope>
</reference>
<name>A0A026WA19_OOCBI</name>
<gene>
    <name evidence="2" type="ORF">X777_09176</name>
</gene>
<feature type="compositionally biased region" description="Basic and acidic residues" evidence="1">
    <location>
        <begin position="1"/>
        <end position="12"/>
    </location>
</feature>
<evidence type="ECO:0000313" key="3">
    <source>
        <dbReference type="Proteomes" id="UP000053097"/>
    </source>
</evidence>
<dbReference type="AlphaFoldDB" id="A0A026WA19"/>
<dbReference type="Proteomes" id="UP000053097">
    <property type="component" value="Unassembled WGS sequence"/>
</dbReference>
<evidence type="ECO:0000313" key="2">
    <source>
        <dbReference type="EMBL" id="EZA51874.1"/>
    </source>
</evidence>